<feature type="transmembrane region" description="Helical" evidence="1">
    <location>
        <begin position="7"/>
        <end position="26"/>
    </location>
</feature>
<reference evidence="2 3" key="1">
    <citation type="journal article" date="2023" name="Int. J. Syst. Evol. Microbiol.">
        <title>Ligilactobacillus ubinensis sp. nov., a novel species isolated from the wild ferment of a durian fruit (Durio zibethinus).</title>
        <authorList>
            <person name="Heng Y.C."/>
            <person name="Menon N."/>
            <person name="Chen B."/>
            <person name="Loo B.Z.L."/>
            <person name="Wong G.W.J."/>
            <person name="Lim A.C.H."/>
            <person name="Silvaraju S."/>
            <person name="Kittelmann S."/>
        </authorList>
    </citation>
    <scope>NUCLEOTIDE SEQUENCE [LARGE SCALE GENOMIC DNA]</scope>
    <source>
        <strain evidence="2 3">WILCCON 0076</strain>
    </source>
</reference>
<keyword evidence="1" id="KW-1133">Transmembrane helix</keyword>
<feature type="transmembrane region" description="Helical" evidence="1">
    <location>
        <begin position="83"/>
        <end position="105"/>
    </location>
</feature>
<keyword evidence="1" id="KW-0812">Transmembrane</keyword>
<protein>
    <recommendedName>
        <fullName evidence="4">DUF998 domain-containing protein</fullName>
    </recommendedName>
</protein>
<dbReference type="AlphaFoldDB" id="A0A9X2FPB5"/>
<dbReference type="Pfam" id="PF06197">
    <property type="entry name" value="DUF998"/>
    <property type="match status" value="1"/>
</dbReference>
<evidence type="ECO:0000256" key="1">
    <source>
        <dbReference type="SAM" id="Phobius"/>
    </source>
</evidence>
<feature type="transmembrane region" description="Helical" evidence="1">
    <location>
        <begin position="148"/>
        <end position="166"/>
    </location>
</feature>
<evidence type="ECO:0000313" key="3">
    <source>
        <dbReference type="Proteomes" id="UP001139006"/>
    </source>
</evidence>
<keyword evidence="1" id="KW-0472">Membrane</keyword>
<gene>
    <name evidence="2" type="ORF">LB941_08275</name>
</gene>
<proteinExistence type="predicted"/>
<accession>A0A9X2FPB5</accession>
<evidence type="ECO:0008006" key="4">
    <source>
        <dbReference type="Google" id="ProtNLM"/>
    </source>
</evidence>
<dbReference type="RefSeq" id="WP_253361094.1">
    <property type="nucleotide sequence ID" value="NZ_JAIULA010000016.1"/>
</dbReference>
<evidence type="ECO:0000313" key="2">
    <source>
        <dbReference type="EMBL" id="MCP0887328.1"/>
    </source>
</evidence>
<dbReference type="InterPro" id="IPR009339">
    <property type="entry name" value="DUF998"/>
</dbReference>
<name>A0A9X2FPB5_9LACO</name>
<feature type="transmembrane region" description="Helical" evidence="1">
    <location>
        <begin position="46"/>
        <end position="71"/>
    </location>
</feature>
<keyword evidence="3" id="KW-1185">Reference proteome</keyword>
<dbReference type="Proteomes" id="UP001139006">
    <property type="component" value="Unassembled WGS sequence"/>
</dbReference>
<sequence>MQVIRKYSSIIMVIVIFREIALPYYMGFFSDRTQVYLLSDLGQPRLAISHSFDVWEIIDGILFILAAQFIYEWGKKYSAKIGIFLTCLVIMYGIGDCIMTALFVYSGSAFSNWHSLIHSTGSVIGCGALYLANFIIIKLLYDEDMFKLAYTFLVTQVISIFVSIMLELPISVSALISGILQCVALDLMYIPMLILSIITLSKGFNYCADNKKGD</sequence>
<organism evidence="2 3">
    <name type="scientific">Ligilactobacillus ubinensis</name>
    <dbReference type="NCBI Taxonomy" id="2876789"/>
    <lineage>
        <taxon>Bacteria</taxon>
        <taxon>Bacillati</taxon>
        <taxon>Bacillota</taxon>
        <taxon>Bacilli</taxon>
        <taxon>Lactobacillales</taxon>
        <taxon>Lactobacillaceae</taxon>
        <taxon>Ligilactobacillus</taxon>
    </lineage>
</organism>
<comment type="caution">
    <text evidence="2">The sequence shown here is derived from an EMBL/GenBank/DDBJ whole genome shotgun (WGS) entry which is preliminary data.</text>
</comment>
<feature type="transmembrane region" description="Helical" evidence="1">
    <location>
        <begin position="117"/>
        <end position="141"/>
    </location>
</feature>
<dbReference type="EMBL" id="JAIULA010000016">
    <property type="protein sequence ID" value="MCP0887328.1"/>
    <property type="molecule type" value="Genomic_DNA"/>
</dbReference>